<dbReference type="Proteomes" id="UP001594288">
    <property type="component" value="Unassembled WGS sequence"/>
</dbReference>
<evidence type="ECO:0000256" key="1">
    <source>
        <dbReference type="SAM" id="Phobius"/>
    </source>
</evidence>
<keyword evidence="1" id="KW-0472">Membrane</keyword>
<gene>
    <name evidence="2" type="ORF">ACFL2Z_00840</name>
</gene>
<sequence length="103" mass="11310">MTIQKTEKPKGTSVRSERYSTLELISTLYGGVTWILAIAAIVGFFWGIFGDDAPRPLGIHLSLLSAVVGLVWCLSFQAISEGITVVIDIEENTRRTADLLEKN</sequence>
<keyword evidence="3" id="KW-1185">Reference proteome</keyword>
<keyword evidence="1" id="KW-1133">Transmembrane helix</keyword>
<dbReference type="EMBL" id="JBHPEI010000007">
    <property type="protein sequence ID" value="MFC1799447.1"/>
    <property type="molecule type" value="Genomic_DNA"/>
</dbReference>
<comment type="caution">
    <text evidence="2">The sequence shown here is derived from an EMBL/GenBank/DDBJ whole genome shotgun (WGS) entry which is preliminary data.</text>
</comment>
<evidence type="ECO:0000313" key="3">
    <source>
        <dbReference type="Proteomes" id="UP001594288"/>
    </source>
</evidence>
<keyword evidence="1" id="KW-0812">Transmembrane</keyword>
<proteinExistence type="predicted"/>
<evidence type="ECO:0000313" key="2">
    <source>
        <dbReference type="EMBL" id="MFC1799447.1"/>
    </source>
</evidence>
<reference evidence="2 3" key="1">
    <citation type="submission" date="2024-09" db="EMBL/GenBank/DDBJ databases">
        <authorList>
            <person name="D'Angelo T."/>
        </authorList>
    </citation>
    <scope>NUCLEOTIDE SEQUENCE [LARGE SCALE GENOMIC DNA]</scope>
    <source>
        <strain evidence="2">SAG AM-311-F02</strain>
    </source>
</reference>
<feature type="transmembrane region" description="Helical" evidence="1">
    <location>
        <begin position="21"/>
        <end position="49"/>
    </location>
</feature>
<accession>A0ABV6YND6</accession>
<protein>
    <submittedName>
        <fullName evidence="2">Uncharacterized protein</fullName>
    </submittedName>
</protein>
<feature type="transmembrane region" description="Helical" evidence="1">
    <location>
        <begin position="61"/>
        <end position="87"/>
    </location>
</feature>
<name>A0ABV6YND6_UNCEI</name>
<organism evidence="2 3">
    <name type="scientific">Eiseniibacteriota bacterium</name>
    <dbReference type="NCBI Taxonomy" id="2212470"/>
    <lineage>
        <taxon>Bacteria</taxon>
        <taxon>Candidatus Eiseniibacteriota</taxon>
    </lineage>
</organism>